<feature type="region of interest" description="Disordered" evidence="1">
    <location>
        <begin position="364"/>
        <end position="435"/>
    </location>
</feature>
<keyword evidence="2" id="KW-0472">Membrane</keyword>
<evidence type="ECO:0000256" key="1">
    <source>
        <dbReference type="SAM" id="MobiDB-lite"/>
    </source>
</evidence>
<gene>
    <name evidence="5" type="ORF">MANY_41510</name>
</gene>
<proteinExistence type="predicted"/>
<feature type="transmembrane region" description="Helical" evidence="2">
    <location>
        <begin position="12"/>
        <end position="30"/>
    </location>
</feature>
<feature type="domain" description="Mammalian cell entry C-terminal" evidence="4">
    <location>
        <begin position="120"/>
        <end position="290"/>
    </location>
</feature>
<sequence length="482" mass="50834">MNLSRRIKLQLAVFAVVSAVAAAFLFLGYVKLPAMFGVGRYKVTVELARAAGLYPAGNVLYAGTTVGRVESVGLTDSGHVAAVLSLEDGAKIPSDLVAEVHSFSALGEQFLSLVPRNTKSAPLKNGDVIHMKDTTVPVDTDTLLDDTTRSLNAIPHDSLKTAVDESYIAFGGLGPELSRLVNGTTQLAIDARSHLDDLTTLIDQSGPLLNSQVDSGSDIQAWAAHMADITGGLRDNDAAVAGVLDKGAAAADEGRQLIERVKPTLPVLLANLVSVNKVLVTYHAGVEQLLVLIPQAIAQIGATVVPNLNNPHPLAGGFLDFNSNINVPPPCVTGYLPASQRRSPAMTDAPERPDGDIYCRIPQDASQDVRGLRNAPCETKPGKRAPTAAMCESDENYVPLNDGNNWKGDPNATTTGQPVPQTPLGTPPQNVPPVPPPALAVAQYDPATGAYIGPDGKVYTQDGLETQQHKDNTWQGMLVPPQ</sequence>
<dbReference type="PANTHER" id="PTHR33371:SF16">
    <property type="entry name" value="MCE-FAMILY PROTEIN MCE3F"/>
    <property type="match status" value="1"/>
</dbReference>
<dbReference type="EMBL" id="AP022620">
    <property type="protein sequence ID" value="BBZ78814.1"/>
    <property type="molecule type" value="Genomic_DNA"/>
</dbReference>
<dbReference type="Proteomes" id="UP000467249">
    <property type="component" value="Chromosome"/>
</dbReference>
<keyword evidence="6" id="KW-1185">Reference proteome</keyword>
<feature type="domain" description="Mce/MlaD" evidence="3">
    <location>
        <begin position="41"/>
        <end position="115"/>
    </location>
</feature>
<dbReference type="InterPro" id="IPR003399">
    <property type="entry name" value="Mce/MlaD"/>
</dbReference>
<accession>A0A6N4WFE9</accession>
<dbReference type="InterPro" id="IPR005693">
    <property type="entry name" value="Mce"/>
</dbReference>
<evidence type="ECO:0000313" key="5">
    <source>
        <dbReference type="EMBL" id="BBZ78814.1"/>
    </source>
</evidence>
<dbReference type="InterPro" id="IPR052336">
    <property type="entry name" value="MlaD_Phospholipid_Transporter"/>
</dbReference>
<feature type="compositionally biased region" description="Pro residues" evidence="1">
    <location>
        <begin position="425"/>
        <end position="435"/>
    </location>
</feature>
<protein>
    <submittedName>
        <fullName evidence="5">Mammalian cell entry protein</fullName>
    </submittedName>
</protein>
<evidence type="ECO:0000256" key="2">
    <source>
        <dbReference type="SAM" id="Phobius"/>
    </source>
</evidence>
<dbReference type="GO" id="GO:0005576">
    <property type="term" value="C:extracellular region"/>
    <property type="evidence" value="ECO:0007669"/>
    <property type="project" value="TreeGrafter"/>
</dbReference>
<name>A0A6N4WFE9_9MYCO</name>
<keyword evidence="2" id="KW-1133">Transmembrane helix</keyword>
<dbReference type="RefSeq" id="WP_163805910.1">
    <property type="nucleotide sequence ID" value="NZ_AP022620.1"/>
</dbReference>
<dbReference type="KEGG" id="many:MANY_41510"/>
<organism evidence="5 6">
    <name type="scientific">Mycolicibacterium anyangense</name>
    <dbReference type="NCBI Taxonomy" id="1431246"/>
    <lineage>
        <taxon>Bacteria</taxon>
        <taxon>Bacillati</taxon>
        <taxon>Actinomycetota</taxon>
        <taxon>Actinomycetes</taxon>
        <taxon>Mycobacteriales</taxon>
        <taxon>Mycobacteriaceae</taxon>
        <taxon>Mycolicibacterium</taxon>
    </lineage>
</organism>
<keyword evidence="2" id="KW-0812">Transmembrane</keyword>
<reference evidence="5 6" key="1">
    <citation type="journal article" date="2019" name="Emerg. Microbes Infect.">
        <title>Comprehensive subspecies identification of 175 nontuberculous mycobacteria species based on 7547 genomic profiles.</title>
        <authorList>
            <person name="Matsumoto Y."/>
            <person name="Kinjo T."/>
            <person name="Motooka D."/>
            <person name="Nabeya D."/>
            <person name="Jung N."/>
            <person name="Uechi K."/>
            <person name="Horii T."/>
            <person name="Iida T."/>
            <person name="Fujita J."/>
            <person name="Nakamura S."/>
        </authorList>
    </citation>
    <scope>NUCLEOTIDE SEQUENCE [LARGE SCALE GENOMIC DNA]</scope>
    <source>
        <strain evidence="5 6">JCM 30275</strain>
    </source>
</reference>
<dbReference type="InterPro" id="IPR024516">
    <property type="entry name" value="Mce_C"/>
</dbReference>
<evidence type="ECO:0000313" key="6">
    <source>
        <dbReference type="Proteomes" id="UP000467249"/>
    </source>
</evidence>
<dbReference type="PANTHER" id="PTHR33371">
    <property type="entry name" value="INTERMEMBRANE PHOSPHOLIPID TRANSPORT SYSTEM BINDING PROTEIN MLAD-RELATED"/>
    <property type="match status" value="1"/>
</dbReference>
<dbReference type="AlphaFoldDB" id="A0A6N4WFE9"/>
<dbReference type="Pfam" id="PF11887">
    <property type="entry name" value="Mce4_CUP1"/>
    <property type="match status" value="1"/>
</dbReference>
<evidence type="ECO:0000259" key="3">
    <source>
        <dbReference type="Pfam" id="PF02470"/>
    </source>
</evidence>
<dbReference type="NCBIfam" id="TIGR00996">
    <property type="entry name" value="Mtu_fam_mce"/>
    <property type="match status" value="1"/>
</dbReference>
<evidence type="ECO:0000259" key="4">
    <source>
        <dbReference type="Pfam" id="PF11887"/>
    </source>
</evidence>
<dbReference type="Pfam" id="PF02470">
    <property type="entry name" value="MlaD"/>
    <property type="match status" value="1"/>
</dbReference>